<dbReference type="PANTHER" id="PTHR31263">
    <property type="entry name" value="CELLULASE FAMILY PROTEIN (AFU_ORTHOLOGUE AFUA_5G14560)"/>
    <property type="match status" value="1"/>
</dbReference>
<dbReference type="SUPFAM" id="SSF51445">
    <property type="entry name" value="(Trans)glycosidases"/>
    <property type="match status" value="1"/>
</dbReference>
<evidence type="ECO:0000313" key="6">
    <source>
        <dbReference type="EMBL" id="SPC82998.1"/>
    </source>
</evidence>
<dbReference type="SUPFAM" id="SSF50370">
    <property type="entry name" value="Ricin B-like lectins"/>
    <property type="match status" value="1"/>
</dbReference>
<evidence type="ECO:0000256" key="2">
    <source>
        <dbReference type="ARBA" id="ARBA00022801"/>
    </source>
</evidence>
<evidence type="ECO:0000259" key="5">
    <source>
        <dbReference type="Pfam" id="PF00150"/>
    </source>
</evidence>
<dbReference type="EMBL" id="OIVN01000613">
    <property type="protein sequence ID" value="SPC82998.1"/>
    <property type="molecule type" value="Genomic_DNA"/>
</dbReference>
<dbReference type="GO" id="GO:0000272">
    <property type="term" value="P:polysaccharide catabolic process"/>
    <property type="evidence" value="ECO:0007669"/>
    <property type="project" value="InterPro"/>
</dbReference>
<comment type="similarity">
    <text evidence="1 4">Belongs to the glycosyl hydrolase 5 (cellulase A) family.</text>
</comment>
<dbReference type="PANTHER" id="PTHR31263:SF44">
    <property type="entry name" value="OS04G0481200 PROTEIN"/>
    <property type="match status" value="1"/>
</dbReference>
<dbReference type="InterPro" id="IPR001547">
    <property type="entry name" value="Glyco_hydro_5"/>
</dbReference>
<dbReference type="GO" id="GO:0004553">
    <property type="term" value="F:hydrolase activity, hydrolyzing O-glycosyl compounds"/>
    <property type="evidence" value="ECO:0007669"/>
    <property type="project" value="InterPro"/>
</dbReference>
<feature type="domain" description="Glycoside hydrolase family 5" evidence="5">
    <location>
        <begin position="42"/>
        <end position="324"/>
    </location>
</feature>
<reference evidence="6" key="1">
    <citation type="submission" date="2018-02" db="EMBL/GenBank/DDBJ databases">
        <authorList>
            <person name="Cohen D.B."/>
            <person name="Kent A.D."/>
        </authorList>
    </citation>
    <scope>NUCLEOTIDE SEQUENCE</scope>
</reference>
<proteinExistence type="inferred from homology"/>
<evidence type="ECO:0000256" key="1">
    <source>
        <dbReference type="ARBA" id="ARBA00005641"/>
    </source>
</evidence>
<keyword evidence="3 4" id="KW-0326">Glycosidase</keyword>
<dbReference type="Gene3D" id="3.20.20.80">
    <property type="entry name" value="Glycosidases"/>
    <property type="match status" value="1"/>
</dbReference>
<protein>
    <recommendedName>
        <fullName evidence="5">Glycoside hydrolase family 5 domain-containing protein</fullName>
    </recommendedName>
</protein>
<evidence type="ECO:0000256" key="4">
    <source>
        <dbReference type="RuleBase" id="RU361153"/>
    </source>
</evidence>
<evidence type="ECO:0000256" key="3">
    <source>
        <dbReference type="ARBA" id="ARBA00023295"/>
    </source>
</evidence>
<gene>
    <name evidence="6" type="ORF">FSB_LOCUS10880</name>
</gene>
<dbReference type="InterPro" id="IPR035992">
    <property type="entry name" value="Ricin_B-like_lectins"/>
</dbReference>
<dbReference type="InterPro" id="IPR017853">
    <property type="entry name" value="GH"/>
</dbReference>
<accession>A0A2N9F787</accession>
<name>A0A2N9F787_FAGSY</name>
<dbReference type="Pfam" id="PF00150">
    <property type="entry name" value="Cellulase"/>
    <property type="match status" value="1"/>
</dbReference>
<keyword evidence="2 4" id="KW-0378">Hydrolase</keyword>
<organism evidence="6">
    <name type="scientific">Fagus sylvatica</name>
    <name type="common">Beechnut</name>
    <dbReference type="NCBI Taxonomy" id="28930"/>
    <lineage>
        <taxon>Eukaryota</taxon>
        <taxon>Viridiplantae</taxon>
        <taxon>Streptophyta</taxon>
        <taxon>Embryophyta</taxon>
        <taxon>Tracheophyta</taxon>
        <taxon>Spermatophyta</taxon>
        <taxon>Magnoliopsida</taxon>
        <taxon>eudicotyledons</taxon>
        <taxon>Gunneridae</taxon>
        <taxon>Pentapetalae</taxon>
        <taxon>rosids</taxon>
        <taxon>fabids</taxon>
        <taxon>Fagales</taxon>
        <taxon>Fagaceae</taxon>
        <taxon>Fagus</taxon>
    </lineage>
</organism>
<sequence>MALPLHTDSRWIVNESGQRVKLACVNWPSHLDTVVAEGLSKQPMDAISKRIVSMGFNCVRLTWPTFLFSDDSLAALTVRQSFENLGLSGFLTGIQSNNPSIIDLPLIKAFEAVVSNLRANNLMIILDNHISKPGWCCSDSDGNGFFGDEYFNLDPWLRALIRMAVMFTKVPNVVGIALRNELRGSRQNVDDWYRCMQGAAERVHSANPNVLVILSGLNYDKDLSFLGNKLVSLSFTGKLVLEAHRYGFTDTNIWKGRNANQACRIVVDDMMRTSGFLLRKGFPLFVSEFGMDLRDTNINDNRYMNCFLTYAAELDFDWALWTLTGSYYIKEGAIDFEEFYGVLNFNWTDIRNPKFLQRISAINSPFQGPGLSESNAHQLIFHPLTGLCVLRRSEFEPLTLGLCTNSEASWSYTLDKILSLKGTNFCIQANGPGMPAKLSNICINSDSKWEIISDSMLHLSSTLADGTTICLDFKGNIVMTNTCICLSDNNACDPSSQWFKLIRSTRS</sequence>
<dbReference type="AlphaFoldDB" id="A0A2N9F787"/>